<proteinExistence type="predicted"/>
<dbReference type="EMBL" id="CP155571">
    <property type="protein sequence ID" value="XFO72838.1"/>
    <property type="molecule type" value="Genomic_DNA"/>
</dbReference>
<protein>
    <submittedName>
        <fullName evidence="1">Uncharacterized protein</fullName>
    </submittedName>
</protein>
<gene>
    <name evidence="1" type="ORF">SPACI_028920</name>
</gene>
<dbReference type="Proteomes" id="UP000216052">
    <property type="component" value="Chromosome"/>
</dbReference>
<evidence type="ECO:0000313" key="1">
    <source>
        <dbReference type="EMBL" id="XFO72838.1"/>
    </source>
</evidence>
<dbReference type="RefSeq" id="WP_093791286.1">
    <property type="nucleotide sequence ID" value="NZ_CP155571.1"/>
</dbReference>
<sequence length="128" mass="13663">MLAIDIVGLLISICLVSIRYPHYAFMAAMVNVLGQIITAVLFTGNVEKFITAGVFSSAEVTNLGGLKTILFTFSGPITNFLLSKMAGGVEFVSTANIVNPFAVLKHPLAVINLRFAVVSFLLGLCQLL</sequence>
<evidence type="ECO:0000313" key="2">
    <source>
        <dbReference type="Proteomes" id="UP000216052"/>
    </source>
</evidence>
<organism evidence="1 2">
    <name type="scientific">Sporomusa acidovorans (strain ATCC 49682 / DSM 3132 / Mol)</name>
    <dbReference type="NCBI Taxonomy" id="1123286"/>
    <lineage>
        <taxon>Bacteria</taxon>
        <taxon>Bacillati</taxon>
        <taxon>Bacillota</taxon>
        <taxon>Negativicutes</taxon>
        <taxon>Selenomonadales</taxon>
        <taxon>Sporomusaceae</taxon>
        <taxon>Sporomusa</taxon>
    </lineage>
</organism>
<accession>A0ABZ3J439</accession>
<reference evidence="1" key="1">
    <citation type="submission" date="2024-05" db="EMBL/GenBank/DDBJ databases">
        <title>Isolation and characterization of Sporomusa carbonis sp. nov., a carboxydotrophic hydrogenogen in the genus of Sporomusa isolated from a charcoal burning pile.</title>
        <authorList>
            <person name="Boeer T."/>
            <person name="Rosenbaum F."/>
            <person name="Eysell L."/>
            <person name="Mueller V."/>
            <person name="Daniel R."/>
            <person name="Poehlein A."/>
        </authorList>
    </citation>
    <scope>NUCLEOTIDE SEQUENCE [LARGE SCALE GENOMIC DNA]</scope>
    <source>
        <strain evidence="1">DSM 3132</strain>
    </source>
</reference>
<keyword evidence="2" id="KW-1185">Reference proteome</keyword>
<name>A0ABZ3J439_SPOA4</name>